<sequence length="293" mass="31581">MWKGAILVLTGACSFGILSTIVKSAYKEGFTLSELCGMQAGIGMLILWLIFAFGKKSTGLQGNLKHGLVLLLMGTSTGLVSICYYYSVQYIPASIAILLLMQFTWMNILVDSFIRKRRPGWIELICVLLILAGTAMASGMVNNVYDSLPWVGILFGLMAAAFYTVFMTVNASNRLQFTPVLKSAWMVTGAFIIVSIILPPTYLVNGRLWESPLILWGLPLAVFGTVLPPLLYAKGMPKVGLSLGGILSAAELPVAVFAAAIVLKEPVSGLQILGLACILLAIVWANLTKKTAR</sequence>
<evidence type="ECO:0000256" key="1">
    <source>
        <dbReference type="SAM" id="Phobius"/>
    </source>
</evidence>
<dbReference type="InterPro" id="IPR037185">
    <property type="entry name" value="EmrE-like"/>
</dbReference>
<feature type="transmembrane region" description="Helical" evidence="1">
    <location>
        <begin position="183"/>
        <end position="202"/>
    </location>
</feature>
<evidence type="ECO:0000259" key="2">
    <source>
        <dbReference type="Pfam" id="PF00892"/>
    </source>
</evidence>
<feature type="transmembrane region" description="Helical" evidence="1">
    <location>
        <begin position="66"/>
        <end position="87"/>
    </location>
</feature>
<evidence type="ECO:0000313" key="3">
    <source>
        <dbReference type="EMBL" id="ATL45913.1"/>
    </source>
</evidence>
<keyword evidence="4" id="KW-1185">Reference proteome</keyword>
<feature type="transmembrane region" description="Helical" evidence="1">
    <location>
        <begin position="269"/>
        <end position="287"/>
    </location>
</feature>
<dbReference type="RefSeq" id="WP_098192303.1">
    <property type="nucleotide sequence ID" value="NZ_CP023777.1"/>
</dbReference>
<feature type="transmembrane region" description="Helical" evidence="1">
    <location>
        <begin position="121"/>
        <end position="141"/>
    </location>
</feature>
<dbReference type="OrthoDB" id="3180815at2"/>
<reference evidence="3 4" key="1">
    <citation type="submission" date="2017-10" db="EMBL/GenBank/DDBJ databases">
        <title>Paenichitinophaga pekingensis gen. nov., sp. nov., isolated from activated sludge.</title>
        <authorList>
            <person name="Jin D."/>
            <person name="Kong X."/>
            <person name="Deng Y."/>
            <person name="Bai Z."/>
        </authorList>
    </citation>
    <scope>NUCLEOTIDE SEQUENCE [LARGE SCALE GENOMIC DNA]</scope>
    <source>
        <strain evidence="3 4">13</strain>
    </source>
</reference>
<dbReference type="SUPFAM" id="SSF103481">
    <property type="entry name" value="Multidrug resistance efflux transporter EmrE"/>
    <property type="match status" value="2"/>
</dbReference>
<keyword evidence="1" id="KW-0812">Transmembrane</keyword>
<keyword evidence="1" id="KW-1133">Transmembrane helix</keyword>
<feature type="transmembrane region" description="Helical" evidence="1">
    <location>
        <begin position="239"/>
        <end position="263"/>
    </location>
</feature>
<name>A0A291QPT6_9BACT</name>
<organism evidence="3 4">
    <name type="scientific">Chitinophaga caeni</name>
    <dbReference type="NCBI Taxonomy" id="2029983"/>
    <lineage>
        <taxon>Bacteria</taxon>
        <taxon>Pseudomonadati</taxon>
        <taxon>Bacteroidota</taxon>
        <taxon>Chitinophagia</taxon>
        <taxon>Chitinophagales</taxon>
        <taxon>Chitinophagaceae</taxon>
        <taxon>Chitinophaga</taxon>
    </lineage>
</organism>
<keyword evidence="1" id="KW-0472">Membrane</keyword>
<feature type="transmembrane region" description="Helical" evidence="1">
    <location>
        <begin position="147"/>
        <end position="171"/>
    </location>
</feature>
<evidence type="ECO:0000313" key="4">
    <source>
        <dbReference type="Proteomes" id="UP000220133"/>
    </source>
</evidence>
<gene>
    <name evidence="3" type="ORF">COR50_01340</name>
</gene>
<proteinExistence type="predicted"/>
<dbReference type="PANTHER" id="PTHR22911">
    <property type="entry name" value="ACYL-MALONYL CONDENSING ENZYME-RELATED"/>
    <property type="match status" value="1"/>
</dbReference>
<dbReference type="EMBL" id="CP023777">
    <property type="protein sequence ID" value="ATL45913.1"/>
    <property type="molecule type" value="Genomic_DNA"/>
</dbReference>
<dbReference type="GO" id="GO:0016020">
    <property type="term" value="C:membrane"/>
    <property type="evidence" value="ECO:0007669"/>
    <property type="project" value="InterPro"/>
</dbReference>
<feature type="domain" description="EamA" evidence="2">
    <location>
        <begin position="151"/>
        <end position="285"/>
    </location>
</feature>
<accession>A0A291QPT6</accession>
<dbReference type="Proteomes" id="UP000220133">
    <property type="component" value="Chromosome"/>
</dbReference>
<dbReference type="PANTHER" id="PTHR22911:SF137">
    <property type="entry name" value="SOLUTE CARRIER FAMILY 35 MEMBER G2-RELATED"/>
    <property type="match status" value="1"/>
</dbReference>
<dbReference type="KEGG" id="cbae:COR50_01340"/>
<dbReference type="AlphaFoldDB" id="A0A291QPT6"/>
<feature type="transmembrane region" description="Helical" evidence="1">
    <location>
        <begin position="29"/>
        <end position="54"/>
    </location>
</feature>
<protein>
    <submittedName>
        <fullName evidence="3">EamA family transporter</fullName>
    </submittedName>
</protein>
<dbReference type="InterPro" id="IPR000620">
    <property type="entry name" value="EamA_dom"/>
</dbReference>
<feature type="transmembrane region" description="Helical" evidence="1">
    <location>
        <begin position="93"/>
        <end position="114"/>
    </location>
</feature>
<feature type="domain" description="EamA" evidence="2">
    <location>
        <begin position="3"/>
        <end position="138"/>
    </location>
</feature>
<feature type="transmembrane region" description="Helical" evidence="1">
    <location>
        <begin position="214"/>
        <end position="232"/>
    </location>
</feature>
<dbReference type="Pfam" id="PF00892">
    <property type="entry name" value="EamA"/>
    <property type="match status" value="2"/>
</dbReference>